<reference evidence="2" key="2">
    <citation type="submission" date="2023-06" db="EMBL/GenBank/DDBJ databases">
        <authorList>
            <consortium name="Lawrence Berkeley National Laboratory"/>
            <person name="Haridas S."/>
            <person name="Hensen N."/>
            <person name="Bonometti L."/>
            <person name="Westerberg I."/>
            <person name="Brannstrom I.O."/>
            <person name="Guillou S."/>
            <person name="Cros-Aarteil S."/>
            <person name="Calhoun S."/>
            <person name="Kuo A."/>
            <person name="Mondo S."/>
            <person name="Pangilinan J."/>
            <person name="Riley R."/>
            <person name="Labutti K."/>
            <person name="Andreopoulos B."/>
            <person name="Lipzen A."/>
            <person name="Chen C."/>
            <person name="Yanf M."/>
            <person name="Daum C."/>
            <person name="Ng V."/>
            <person name="Clum A."/>
            <person name="Steindorff A."/>
            <person name="Ohm R."/>
            <person name="Martin F."/>
            <person name="Silar P."/>
            <person name="Natvig D."/>
            <person name="Lalanne C."/>
            <person name="Gautier V."/>
            <person name="Ament-Velasquez S.L."/>
            <person name="Kruys A."/>
            <person name="Hutchinson M.I."/>
            <person name="Powell A.J."/>
            <person name="Barry K."/>
            <person name="Miller A.N."/>
            <person name="Grigoriev I.V."/>
            <person name="Debuchy R."/>
            <person name="Gladieux P."/>
            <person name="Thoren M.H."/>
            <person name="Johannesson H."/>
        </authorList>
    </citation>
    <scope>NUCLEOTIDE SEQUENCE</scope>
    <source>
        <strain evidence="2">CBS 958.72</strain>
    </source>
</reference>
<name>A0AAE0KG46_9PEZI</name>
<evidence type="ECO:0000259" key="1">
    <source>
        <dbReference type="Pfam" id="PF06985"/>
    </source>
</evidence>
<dbReference type="InterPro" id="IPR010730">
    <property type="entry name" value="HET"/>
</dbReference>
<keyword evidence="3" id="KW-1185">Reference proteome</keyword>
<dbReference type="Pfam" id="PF06985">
    <property type="entry name" value="HET"/>
    <property type="match status" value="1"/>
</dbReference>
<comment type="caution">
    <text evidence="2">The sequence shown here is derived from an EMBL/GenBank/DDBJ whole genome shotgun (WGS) entry which is preliminary data.</text>
</comment>
<dbReference type="Proteomes" id="UP001287356">
    <property type="component" value="Unassembled WGS sequence"/>
</dbReference>
<sequence>FRIGKPRLSSDIGSAAIFDIARGWLRDCRHHHAECLQESLPTLPTRVIDIGPSKSSSVPRPRLVITKGLIRGDYISLSHCWGGDIATTLTAETLGPFRISLPYTELPQNFRDAITITRELGVRYLWIDSLCILQDCAPDWAAEAARMGSVYGNATVTILAMAAVNSSSGILRPFPPAQRLTYSLPNRQDQVTAKLVDPEQESMETMDDLWENSRLTRRGWTLQEFVFSPRQLYYGRQQIYCTCPKGFKSADDEILRGVPVLHKEVSCTLYCHRLSTVSETVADCQTLLLGWYSLVDQYSQRALTIPSDKLPAISGIASGLYPALGGDYLAGIWTCDLAHGLMWRRGYLGPDSTKSAISPSDTLAPSWPW</sequence>
<feature type="domain" description="Heterokaryon incompatibility" evidence="1">
    <location>
        <begin position="74"/>
        <end position="224"/>
    </location>
</feature>
<protein>
    <submittedName>
        <fullName evidence="2">Heterokaryon incompatibility protein-domain-containing protein</fullName>
    </submittedName>
</protein>
<dbReference type="EMBL" id="JAULSN010000003">
    <property type="protein sequence ID" value="KAK3376074.1"/>
    <property type="molecule type" value="Genomic_DNA"/>
</dbReference>
<gene>
    <name evidence="2" type="ORF">B0T24DRAFT_492919</name>
</gene>
<proteinExistence type="predicted"/>
<dbReference type="AlphaFoldDB" id="A0AAE0KG46"/>
<feature type="non-terminal residue" evidence="2">
    <location>
        <position position="369"/>
    </location>
</feature>
<accession>A0AAE0KG46</accession>
<evidence type="ECO:0000313" key="3">
    <source>
        <dbReference type="Proteomes" id="UP001287356"/>
    </source>
</evidence>
<dbReference type="PANTHER" id="PTHR33112:SF16">
    <property type="entry name" value="HETEROKARYON INCOMPATIBILITY DOMAIN-CONTAINING PROTEIN"/>
    <property type="match status" value="1"/>
</dbReference>
<organism evidence="2 3">
    <name type="scientific">Lasiosphaeria ovina</name>
    <dbReference type="NCBI Taxonomy" id="92902"/>
    <lineage>
        <taxon>Eukaryota</taxon>
        <taxon>Fungi</taxon>
        <taxon>Dikarya</taxon>
        <taxon>Ascomycota</taxon>
        <taxon>Pezizomycotina</taxon>
        <taxon>Sordariomycetes</taxon>
        <taxon>Sordariomycetidae</taxon>
        <taxon>Sordariales</taxon>
        <taxon>Lasiosphaeriaceae</taxon>
        <taxon>Lasiosphaeria</taxon>
    </lineage>
</organism>
<reference evidence="2" key="1">
    <citation type="journal article" date="2023" name="Mol. Phylogenet. Evol.">
        <title>Genome-scale phylogeny and comparative genomics of the fungal order Sordariales.</title>
        <authorList>
            <person name="Hensen N."/>
            <person name="Bonometti L."/>
            <person name="Westerberg I."/>
            <person name="Brannstrom I.O."/>
            <person name="Guillou S."/>
            <person name="Cros-Aarteil S."/>
            <person name="Calhoun S."/>
            <person name="Haridas S."/>
            <person name="Kuo A."/>
            <person name="Mondo S."/>
            <person name="Pangilinan J."/>
            <person name="Riley R."/>
            <person name="LaButti K."/>
            <person name="Andreopoulos B."/>
            <person name="Lipzen A."/>
            <person name="Chen C."/>
            <person name="Yan M."/>
            <person name="Daum C."/>
            <person name="Ng V."/>
            <person name="Clum A."/>
            <person name="Steindorff A."/>
            <person name="Ohm R.A."/>
            <person name="Martin F."/>
            <person name="Silar P."/>
            <person name="Natvig D.O."/>
            <person name="Lalanne C."/>
            <person name="Gautier V."/>
            <person name="Ament-Velasquez S.L."/>
            <person name="Kruys A."/>
            <person name="Hutchinson M.I."/>
            <person name="Powell A.J."/>
            <person name="Barry K."/>
            <person name="Miller A.N."/>
            <person name="Grigoriev I.V."/>
            <person name="Debuchy R."/>
            <person name="Gladieux P."/>
            <person name="Hiltunen Thoren M."/>
            <person name="Johannesson H."/>
        </authorList>
    </citation>
    <scope>NUCLEOTIDE SEQUENCE</scope>
    <source>
        <strain evidence="2">CBS 958.72</strain>
    </source>
</reference>
<evidence type="ECO:0000313" key="2">
    <source>
        <dbReference type="EMBL" id="KAK3376074.1"/>
    </source>
</evidence>
<feature type="non-terminal residue" evidence="2">
    <location>
        <position position="1"/>
    </location>
</feature>
<dbReference type="PANTHER" id="PTHR33112">
    <property type="entry name" value="DOMAIN PROTEIN, PUTATIVE-RELATED"/>
    <property type="match status" value="1"/>
</dbReference>